<dbReference type="EMBL" id="LN853318">
    <property type="protein sequence ID" value="CRY95639.1"/>
    <property type="molecule type" value="Genomic_DNA"/>
</dbReference>
<feature type="compositionally biased region" description="Basic and acidic residues" evidence="3">
    <location>
        <begin position="482"/>
        <end position="505"/>
    </location>
</feature>
<evidence type="ECO:0000259" key="4">
    <source>
        <dbReference type="Pfam" id="PF03389"/>
    </source>
</evidence>
<organism evidence="5">
    <name type="scientific">uncultured prokaryote</name>
    <dbReference type="NCBI Taxonomy" id="198431"/>
    <lineage>
        <taxon>unclassified sequences</taxon>
        <taxon>environmental samples</taxon>
    </lineage>
</organism>
<protein>
    <recommendedName>
        <fullName evidence="4">MobA/MobL protein domain-containing protein</fullName>
    </recommendedName>
</protein>
<evidence type="ECO:0000256" key="3">
    <source>
        <dbReference type="SAM" id="MobiDB-lite"/>
    </source>
</evidence>
<geneLocation type="plasmid" evidence="5">
    <name>pRGRH0700</name>
</geneLocation>
<feature type="region of interest" description="Disordered" evidence="3">
    <location>
        <begin position="290"/>
        <end position="324"/>
    </location>
</feature>
<sequence>MAIFHLHMQTVKRSEGRSATAAAAYRAGVEIVDTRTGEVHDYTHRSGVIGTLAVLPNGGTVDDRSQLWNAAELAENRKNSVVAREVVVALPHELTDADRAVLTERFARWLADRHGVAVDAAIHAPDKAGDNRNHHAHLLMTTRQVERSPEGVQLGAKTRELDHAKTGGEHITEWRAQWEREINHVLELRQQPDRVSAAPVLGVPRVHLGPAASQIERRGGRTPAGDHNRAVDALRLEIHVLRADVAELDRQIAAAEREAARPTVTPTLRVGGGSMALAALKERSATAMPPPALDLSVLDAPPAPRPEVVQEKPKPAPSPATPAQPVTLANMPPEALKLVAGKLDAQIHALRQKLPDPETVAWQDERVAKLMQQAAEAEKQREKQRKDREQAQRQANAWRDAHKLQAKAHDAGLKRSPYLDQMADLADRCQQAARRLAEEMEHLKRQAAELVKSIADRVRRQQQPDRAQLDKLTKARADVVKELTTRRDRELVQKAREQDKQRGRDGPGLGR</sequence>
<reference evidence="5" key="1">
    <citation type="submission" date="2015-06" db="EMBL/GenBank/DDBJ databases">
        <authorList>
            <person name="Joergensen T."/>
        </authorList>
    </citation>
    <scope>NUCLEOTIDE SEQUENCE</scope>
    <source>
        <plasmid evidence="5">pRGRH0700</plasmid>
    </source>
</reference>
<evidence type="ECO:0000256" key="2">
    <source>
        <dbReference type="SAM" id="Coils"/>
    </source>
</evidence>
<keyword evidence="2" id="KW-0175">Coiled coil</keyword>
<evidence type="ECO:0000313" key="5">
    <source>
        <dbReference type="EMBL" id="CRY95639.1"/>
    </source>
</evidence>
<keyword evidence="5" id="KW-0614">Plasmid</keyword>
<name>A0A0H5Q2J7_9ZZZZ</name>
<dbReference type="Gene3D" id="3.30.930.30">
    <property type="match status" value="1"/>
</dbReference>
<reference evidence="5" key="2">
    <citation type="submission" date="2015-07" db="EMBL/GenBank/DDBJ databases">
        <title>Plasmids, circular viruses and viroids from rat gut.</title>
        <authorList>
            <person name="Jorgensen T.J."/>
            <person name="Hansen M.A."/>
            <person name="Xu Z."/>
            <person name="Tabak M.A."/>
            <person name="Sorensen S.J."/>
            <person name="Hansen L.H."/>
        </authorList>
    </citation>
    <scope>NUCLEOTIDE SEQUENCE</scope>
    <source>
        <plasmid evidence="5">pRGRH0700</plasmid>
    </source>
</reference>
<keyword evidence="1" id="KW-0184">Conjugation</keyword>
<evidence type="ECO:0000256" key="1">
    <source>
        <dbReference type="ARBA" id="ARBA00022971"/>
    </source>
</evidence>
<accession>A0A0H5Q2J7</accession>
<dbReference type="InterPro" id="IPR005053">
    <property type="entry name" value="MobA_MobL"/>
</dbReference>
<feature type="region of interest" description="Disordered" evidence="3">
    <location>
        <begin position="372"/>
        <end position="401"/>
    </location>
</feature>
<feature type="compositionally biased region" description="Basic and acidic residues" evidence="3">
    <location>
        <begin position="376"/>
        <end position="391"/>
    </location>
</feature>
<dbReference type="Pfam" id="PF03389">
    <property type="entry name" value="MobA_MobL"/>
    <property type="match status" value="1"/>
</dbReference>
<feature type="region of interest" description="Disordered" evidence="3">
    <location>
        <begin position="482"/>
        <end position="511"/>
    </location>
</feature>
<dbReference type="NCBIfam" id="NF041496">
    <property type="entry name" value="MobQ"/>
    <property type="match status" value="1"/>
</dbReference>
<feature type="domain" description="MobA/MobL protein" evidence="4">
    <location>
        <begin position="17"/>
        <end position="218"/>
    </location>
</feature>
<dbReference type="AlphaFoldDB" id="A0A0H5Q2J7"/>
<proteinExistence type="predicted"/>
<feature type="coiled-coil region" evidence="2">
    <location>
        <begin position="231"/>
        <end position="258"/>
    </location>
</feature>